<dbReference type="OrthoDB" id="5233297at2759"/>
<dbReference type="AlphaFoldDB" id="A0A0F8BPE3"/>
<feature type="compositionally biased region" description="Acidic residues" evidence="1">
    <location>
        <begin position="313"/>
        <end position="327"/>
    </location>
</feature>
<keyword evidence="2" id="KW-0812">Transmembrane</keyword>
<protein>
    <submittedName>
        <fullName evidence="3">Uncharacterized protein</fullName>
    </submittedName>
</protein>
<dbReference type="Proteomes" id="UP000034841">
    <property type="component" value="Unassembled WGS sequence"/>
</dbReference>
<evidence type="ECO:0000256" key="1">
    <source>
        <dbReference type="SAM" id="MobiDB-lite"/>
    </source>
</evidence>
<evidence type="ECO:0000313" key="4">
    <source>
        <dbReference type="Proteomes" id="UP000034841"/>
    </source>
</evidence>
<keyword evidence="2" id="KW-0472">Membrane</keyword>
<organism evidence="3 4">
    <name type="scientific">Ceratocystis fimbriata f. sp. platani</name>
    <dbReference type="NCBI Taxonomy" id="88771"/>
    <lineage>
        <taxon>Eukaryota</taxon>
        <taxon>Fungi</taxon>
        <taxon>Dikarya</taxon>
        <taxon>Ascomycota</taxon>
        <taxon>Pezizomycotina</taxon>
        <taxon>Sordariomycetes</taxon>
        <taxon>Hypocreomycetidae</taxon>
        <taxon>Microascales</taxon>
        <taxon>Ceratocystidaceae</taxon>
        <taxon>Ceratocystis</taxon>
    </lineage>
</organism>
<comment type="caution">
    <text evidence="3">The sequence shown here is derived from an EMBL/GenBank/DDBJ whole genome shotgun (WGS) entry which is preliminary data.</text>
</comment>
<evidence type="ECO:0000256" key="2">
    <source>
        <dbReference type="SAM" id="Phobius"/>
    </source>
</evidence>
<name>A0A0F8BPE3_CERFI</name>
<feature type="transmembrane region" description="Helical" evidence="2">
    <location>
        <begin position="660"/>
        <end position="679"/>
    </location>
</feature>
<proteinExistence type="predicted"/>
<evidence type="ECO:0000313" key="3">
    <source>
        <dbReference type="EMBL" id="KKF94413.1"/>
    </source>
</evidence>
<keyword evidence="2" id="KW-1133">Transmembrane helix</keyword>
<gene>
    <name evidence="3" type="ORF">CFO_g3236</name>
</gene>
<feature type="region of interest" description="Disordered" evidence="1">
    <location>
        <begin position="299"/>
        <end position="333"/>
    </location>
</feature>
<reference evidence="3 4" key="1">
    <citation type="submission" date="2015-04" db="EMBL/GenBank/DDBJ databases">
        <title>Genome sequence of Ceratocystis platani, a major pathogen of plane trees.</title>
        <authorList>
            <person name="Belbahri L."/>
        </authorList>
    </citation>
    <scope>NUCLEOTIDE SEQUENCE [LARGE SCALE GENOMIC DNA]</scope>
    <source>
        <strain evidence="3 4">CFO</strain>
    </source>
</reference>
<accession>A0A0F8BPE3</accession>
<feature type="transmembrane region" description="Helical" evidence="2">
    <location>
        <begin position="714"/>
        <end position="739"/>
    </location>
</feature>
<sequence length="778" mass="85845">MPRVSTLPLQPLLAELSERVGSDIRSGDAAFCRTALMWIILGPALQNNELIDAIGLESYTPASIQDFLAGLVSIDPKTNLVTAHPGLHEAVASSELALGFSDCEACYVIASRCLETCTFPFLPDGTPLEHLGRSGASARGYAWHGWRFFFERAGKLDVHIEEKFDNMVKRTLHSLTSLVTLLAEQTVPCTAQTQPQMAFHARLEENGGLVLLYRALRRVLVAVRVCLRFDCYAKALPLRPDTDGHVFGPGSMRRRRKRVSFADESFPDRAQEEQHIICAFRSLERALRIVAAIYSEEDEDHDYSEDRDSTHDDDNDCAIISDDEDDDKPPGRNERVRRWFLDAAVWARNMADVYPAASHSVYSPRGYENVIQSEYMLQRPYLQCGKDIVQIPFVPWVAGVMVSAVKSPFALFSSSSASHHMPVPTSPALCEKVASSTPKTLSIAPAPSTSFAAVPISMHSPLAAILPFPRGLHALRPSNTDDAWRAAKHALLRGGIVRTISYFTLAILINHVRRMLAPWLGQYVFYNEPLSALKLAISSPQVFLDEHLSLICLRGFIAMELQKLLLDTTGAMASNVLRWAAVFDVDSPRPGRLAVDAAVLVYLLTAMANLEYMFCRTVFTFAFAIATFRLSSPGLMSAYSHGDLAAARAALLSTLRSHSPLVPVLMVLNIVTALIPLAFNAVCQALCRGRAGLPALLVLAAWLTTHVAQFSHRYFIALELSGGLVALAYLGLAWCLILLDVLDDPLGVHIVHERLIKQIYSMGDVIFIDEVVDLRKLV</sequence>
<keyword evidence="4" id="KW-1185">Reference proteome</keyword>
<dbReference type="EMBL" id="LBBL01000162">
    <property type="protein sequence ID" value="KKF94413.1"/>
    <property type="molecule type" value="Genomic_DNA"/>
</dbReference>